<comment type="caution">
    <text evidence="2">The sequence shown here is derived from an EMBL/GenBank/DDBJ whole genome shotgun (WGS) entry which is preliminary data.</text>
</comment>
<evidence type="ECO:0000313" key="3">
    <source>
        <dbReference type="Proteomes" id="UP000807159"/>
    </source>
</evidence>
<protein>
    <submittedName>
        <fullName evidence="2">Uncharacterized protein</fullName>
    </submittedName>
</protein>
<evidence type="ECO:0000256" key="1">
    <source>
        <dbReference type="SAM" id="MobiDB-lite"/>
    </source>
</evidence>
<gene>
    <name evidence="2" type="ORF">H0E87_021090</name>
</gene>
<dbReference type="PANTHER" id="PTHR33974">
    <property type="entry name" value="VASCULAR-RELATED UNKNOWN PROTEIN 1-RELATED"/>
    <property type="match status" value="1"/>
</dbReference>
<organism evidence="2 3">
    <name type="scientific">Populus deltoides</name>
    <name type="common">Eastern poplar</name>
    <name type="synonym">Eastern cottonwood</name>
    <dbReference type="NCBI Taxonomy" id="3696"/>
    <lineage>
        <taxon>Eukaryota</taxon>
        <taxon>Viridiplantae</taxon>
        <taxon>Streptophyta</taxon>
        <taxon>Embryophyta</taxon>
        <taxon>Tracheophyta</taxon>
        <taxon>Spermatophyta</taxon>
        <taxon>Magnoliopsida</taxon>
        <taxon>eudicotyledons</taxon>
        <taxon>Gunneridae</taxon>
        <taxon>Pentapetalae</taxon>
        <taxon>rosids</taxon>
        <taxon>fabids</taxon>
        <taxon>Malpighiales</taxon>
        <taxon>Salicaceae</taxon>
        <taxon>Saliceae</taxon>
        <taxon>Populus</taxon>
    </lineage>
</organism>
<dbReference type="InterPro" id="IPR039280">
    <property type="entry name" value="VUP"/>
</dbReference>
<reference evidence="2" key="1">
    <citation type="journal article" date="2021" name="J. Hered.">
        <title>Genome Assembly of Salicaceae Populus deltoides (Eastern Cottonwood) I-69 Based on Nanopore Sequencing and Hi-C Technologies.</title>
        <authorList>
            <person name="Bai S."/>
            <person name="Wu H."/>
            <person name="Zhang J."/>
            <person name="Pan Z."/>
            <person name="Zhao W."/>
            <person name="Li Z."/>
            <person name="Tong C."/>
        </authorList>
    </citation>
    <scope>NUCLEOTIDE SEQUENCE</scope>
    <source>
        <tissue evidence="2">Leaf</tissue>
    </source>
</reference>
<dbReference type="AlphaFoldDB" id="A0A8T2XLZ0"/>
<proteinExistence type="predicted"/>
<feature type="region of interest" description="Disordered" evidence="1">
    <location>
        <begin position="41"/>
        <end position="62"/>
    </location>
</feature>
<accession>A0A8T2XLZ0</accession>
<dbReference type="Proteomes" id="UP000807159">
    <property type="component" value="Chromosome 11"/>
</dbReference>
<dbReference type="GO" id="GO:0010089">
    <property type="term" value="P:xylem development"/>
    <property type="evidence" value="ECO:0007669"/>
    <property type="project" value="InterPro"/>
</dbReference>
<feature type="region of interest" description="Disordered" evidence="1">
    <location>
        <begin position="1"/>
        <end position="22"/>
    </location>
</feature>
<evidence type="ECO:0000313" key="2">
    <source>
        <dbReference type="EMBL" id="KAH8494555.1"/>
    </source>
</evidence>
<sequence>MENSMSCKPVSSSSNEKTADDSFEESGWTMYFEDFFAQNNREDRDDGFNEHSSFSFDDDGSSSMVSDAASLAVKKSAGDHHGEKVVGLPINNKSFKYNLSLKKRRTKGALLDDPLEDTASSPVNSPKVNDHTMISQYKRNTKQKDKMEISQDKGSASSQIDMRSDLGFILRESDSTELKKRGLCLVPLSMVVNYLG</sequence>
<dbReference type="PANTHER" id="PTHR33974:SF25">
    <property type="entry name" value="SMALL PHOSPHATASE-LIKE PROTEIN 2, PUTATIVE-RELATED"/>
    <property type="match status" value="1"/>
</dbReference>
<feature type="compositionally biased region" description="Polar residues" evidence="1">
    <location>
        <begin position="1"/>
        <end position="16"/>
    </location>
</feature>
<dbReference type="EMBL" id="JACEGQ020000011">
    <property type="protein sequence ID" value="KAH8494555.1"/>
    <property type="molecule type" value="Genomic_DNA"/>
</dbReference>
<name>A0A8T2XLZ0_POPDE</name>
<keyword evidence="3" id="KW-1185">Reference proteome</keyword>
<feature type="compositionally biased region" description="Basic and acidic residues" evidence="1">
    <location>
        <begin position="142"/>
        <end position="151"/>
    </location>
</feature>
<feature type="region of interest" description="Disordered" evidence="1">
    <location>
        <begin position="139"/>
        <end position="158"/>
    </location>
</feature>